<proteinExistence type="predicted"/>
<geneLocation type="plasmid" evidence="1 2">
    <name>unnamed1</name>
</geneLocation>
<keyword evidence="2" id="KW-1185">Reference proteome</keyword>
<dbReference type="RefSeq" id="WP_269562005.1">
    <property type="nucleotide sequence ID" value="NZ_CP114768.1"/>
</dbReference>
<keyword evidence="1" id="KW-0614">Plasmid</keyword>
<organism evidence="1 2">
    <name type="scientific">Hymenobacter canadensis</name>
    <dbReference type="NCBI Taxonomy" id="2999067"/>
    <lineage>
        <taxon>Bacteria</taxon>
        <taxon>Pseudomonadati</taxon>
        <taxon>Bacteroidota</taxon>
        <taxon>Cytophagia</taxon>
        <taxon>Cytophagales</taxon>
        <taxon>Hymenobacteraceae</taxon>
        <taxon>Hymenobacter</taxon>
    </lineage>
</organism>
<reference evidence="1 2" key="1">
    <citation type="submission" date="2022-12" db="EMBL/GenBank/DDBJ databases">
        <title>Hymenobacter canadensis sp. nov. isolated from lake water of the Cambridge Bay, Canada.</title>
        <authorList>
            <person name="Kim W.H."/>
            <person name="Lee Y.M."/>
        </authorList>
    </citation>
    <scope>NUCLEOTIDE SEQUENCE [LARGE SCALE GENOMIC DNA]</scope>
    <source>
        <strain evidence="1 2">PAMC 29467</strain>
        <plasmid evidence="1 2">unnamed1</plasmid>
    </source>
</reference>
<dbReference type="Proteomes" id="UP001211005">
    <property type="component" value="Plasmid unnamed1"/>
</dbReference>
<evidence type="ECO:0000313" key="2">
    <source>
        <dbReference type="Proteomes" id="UP001211005"/>
    </source>
</evidence>
<protein>
    <submittedName>
        <fullName evidence="1">Uncharacterized protein</fullName>
    </submittedName>
</protein>
<gene>
    <name evidence="1" type="ORF">O3303_20615</name>
</gene>
<dbReference type="EMBL" id="CP114768">
    <property type="protein sequence ID" value="WBA43971.1"/>
    <property type="molecule type" value="Genomic_DNA"/>
</dbReference>
<accession>A0ABY7LU97</accession>
<sequence length="248" mass="27227">MSAVRKLPATSEDCRVVLTEEALAYLKQQGVRLEEAEGVTIPSKYAQGFALATGEVVVVENGWRADAPAFIFATEAGFAACCRADHFPVPPADVTWPEAHARNVRRFLTHPAVYADPLRTALGVAAPFRTLAACETAFAQVLPYIRRTSVPWKTREPVAYAFGLAAAQFCVAHWGLSCTVRKWYDLYNPYYRPHLKFAPAGGHAHVTDVFNTVIAICRSTSKPNFPTLMWWLTGVSPVKQATGMPTGE</sequence>
<name>A0ABY7LU97_9BACT</name>
<evidence type="ECO:0000313" key="1">
    <source>
        <dbReference type="EMBL" id="WBA43971.1"/>
    </source>
</evidence>